<dbReference type="OrthoDB" id="3926031at2759"/>
<dbReference type="EMBL" id="ML994616">
    <property type="protein sequence ID" value="KAF2192052.1"/>
    <property type="molecule type" value="Genomic_DNA"/>
</dbReference>
<accession>A0A6A6EM79</accession>
<feature type="compositionally biased region" description="Basic and acidic residues" evidence="1">
    <location>
        <begin position="46"/>
        <end position="59"/>
    </location>
</feature>
<feature type="compositionally biased region" description="Pro residues" evidence="1">
    <location>
        <begin position="31"/>
        <end position="40"/>
    </location>
</feature>
<name>A0A6A6EM79_9PEZI</name>
<dbReference type="Proteomes" id="UP000800200">
    <property type="component" value="Unassembled WGS sequence"/>
</dbReference>
<evidence type="ECO:0000313" key="3">
    <source>
        <dbReference type="Proteomes" id="UP000800200"/>
    </source>
</evidence>
<evidence type="ECO:0000256" key="1">
    <source>
        <dbReference type="SAM" id="MobiDB-lite"/>
    </source>
</evidence>
<gene>
    <name evidence="2" type="ORF">K469DRAFT_719130</name>
</gene>
<proteinExistence type="predicted"/>
<evidence type="ECO:0000313" key="2">
    <source>
        <dbReference type="EMBL" id="KAF2192052.1"/>
    </source>
</evidence>
<keyword evidence="3" id="KW-1185">Reference proteome</keyword>
<feature type="compositionally biased region" description="Basic residues" evidence="1">
    <location>
        <begin position="67"/>
        <end position="81"/>
    </location>
</feature>
<dbReference type="AlphaFoldDB" id="A0A6A6EM79"/>
<sequence>MPSIPNPSLCYDSDDAFPRSPGLQPIIAKATPPPSPPPPISQNAECLERRRERRTRPSEDAECLEPRKRRRKLRTRPRRTRPSQGDEVLMNFMDSSRPDIARAVGQSPLNSASECETSESEDERSKTKNKEIFRKESTEFKEGLAPELEEAFGPTKTA</sequence>
<reference evidence="2" key="1">
    <citation type="journal article" date="2020" name="Stud. Mycol.">
        <title>101 Dothideomycetes genomes: a test case for predicting lifestyles and emergence of pathogens.</title>
        <authorList>
            <person name="Haridas S."/>
            <person name="Albert R."/>
            <person name="Binder M."/>
            <person name="Bloem J."/>
            <person name="Labutti K."/>
            <person name="Salamov A."/>
            <person name="Andreopoulos B."/>
            <person name="Baker S."/>
            <person name="Barry K."/>
            <person name="Bills G."/>
            <person name="Bluhm B."/>
            <person name="Cannon C."/>
            <person name="Castanera R."/>
            <person name="Culley D."/>
            <person name="Daum C."/>
            <person name="Ezra D."/>
            <person name="Gonzalez J."/>
            <person name="Henrissat B."/>
            <person name="Kuo A."/>
            <person name="Liang C."/>
            <person name="Lipzen A."/>
            <person name="Lutzoni F."/>
            <person name="Magnuson J."/>
            <person name="Mondo S."/>
            <person name="Nolan M."/>
            <person name="Ohm R."/>
            <person name="Pangilinan J."/>
            <person name="Park H.-J."/>
            <person name="Ramirez L."/>
            <person name="Alfaro M."/>
            <person name="Sun H."/>
            <person name="Tritt A."/>
            <person name="Yoshinaga Y."/>
            <person name="Zwiers L.-H."/>
            <person name="Turgeon B."/>
            <person name="Goodwin S."/>
            <person name="Spatafora J."/>
            <person name="Crous P."/>
            <person name="Grigoriev I."/>
        </authorList>
    </citation>
    <scope>NUCLEOTIDE SEQUENCE</scope>
    <source>
        <strain evidence="2">CBS 207.26</strain>
    </source>
</reference>
<protein>
    <submittedName>
        <fullName evidence="2">Uncharacterized protein</fullName>
    </submittedName>
</protein>
<feature type="compositionally biased region" description="Basic and acidic residues" evidence="1">
    <location>
        <begin position="123"/>
        <end position="144"/>
    </location>
</feature>
<organism evidence="2 3">
    <name type="scientific">Zopfia rhizophila CBS 207.26</name>
    <dbReference type="NCBI Taxonomy" id="1314779"/>
    <lineage>
        <taxon>Eukaryota</taxon>
        <taxon>Fungi</taxon>
        <taxon>Dikarya</taxon>
        <taxon>Ascomycota</taxon>
        <taxon>Pezizomycotina</taxon>
        <taxon>Dothideomycetes</taxon>
        <taxon>Dothideomycetes incertae sedis</taxon>
        <taxon>Zopfiaceae</taxon>
        <taxon>Zopfia</taxon>
    </lineage>
</organism>
<feature type="region of interest" description="Disordered" evidence="1">
    <location>
        <begin position="1"/>
        <end position="158"/>
    </location>
</feature>